<name>A0A1G7AJJ1_9RHOB</name>
<evidence type="ECO:0000256" key="1">
    <source>
        <dbReference type="ARBA" id="ARBA00023015"/>
    </source>
</evidence>
<dbReference type="GO" id="GO:0005829">
    <property type="term" value="C:cytosol"/>
    <property type="evidence" value="ECO:0007669"/>
    <property type="project" value="TreeGrafter"/>
</dbReference>
<accession>A0A1G7AJJ1</accession>
<protein>
    <submittedName>
        <fullName evidence="5">AraC-type DNA-binding protein</fullName>
    </submittedName>
</protein>
<keyword evidence="2 5" id="KW-0238">DNA-binding</keyword>
<dbReference type="InterPro" id="IPR018060">
    <property type="entry name" value="HTH_AraC"/>
</dbReference>
<dbReference type="SUPFAM" id="SSF46689">
    <property type="entry name" value="Homeodomain-like"/>
    <property type="match status" value="1"/>
</dbReference>
<evidence type="ECO:0000256" key="3">
    <source>
        <dbReference type="ARBA" id="ARBA00023163"/>
    </source>
</evidence>
<organism evidence="5 6">
    <name type="scientific">Limimaricola pyoseonensis</name>
    <dbReference type="NCBI Taxonomy" id="521013"/>
    <lineage>
        <taxon>Bacteria</taxon>
        <taxon>Pseudomonadati</taxon>
        <taxon>Pseudomonadota</taxon>
        <taxon>Alphaproteobacteria</taxon>
        <taxon>Rhodobacterales</taxon>
        <taxon>Paracoccaceae</taxon>
        <taxon>Limimaricola</taxon>
    </lineage>
</organism>
<gene>
    <name evidence="5" type="ORF">SAMN04488567_0989</name>
</gene>
<dbReference type="AlphaFoldDB" id="A0A1G7AJJ1"/>
<dbReference type="STRING" id="521013.SAMN04488567_0989"/>
<dbReference type="GO" id="GO:0000976">
    <property type="term" value="F:transcription cis-regulatory region binding"/>
    <property type="evidence" value="ECO:0007669"/>
    <property type="project" value="TreeGrafter"/>
</dbReference>
<dbReference type="Proteomes" id="UP000198922">
    <property type="component" value="Unassembled WGS sequence"/>
</dbReference>
<reference evidence="6" key="1">
    <citation type="submission" date="2016-10" db="EMBL/GenBank/DDBJ databases">
        <authorList>
            <person name="Varghese N."/>
            <person name="Submissions S."/>
        </authorList>
    </citation>
    <scope>NUCLEOTIDE SEQUENCE [LARGE SCALE GENOMIC DNA]</scope>
    <source>
        <strain evidence="6">DSM 21424</strain>
    </source>
</reference>
<dbReference type="SMART" id="SM00342">
    <property type="entry name" value="HTH_ARAC"/>
    <property type="match status" value="1"/>
</dbReference>
<evidence type="ECO:0000256" key="2">
    <source>
        <dbReference type="ARBA" id="ARBA00023125"/>
    </source>
</evidence>
<proteinExistence type="predicted"/>
<evidence type="ECO:0000313" key="5">
    <source>
        <dbReference type="EMBL" id="SDE14952.1"/>
    </source>
</evidence>
<dbReference type="InterPro" id="IPR020449">
    <property type="entry name" value="Tscrpt_reg_AraC-type_HTH"/>
</dbReference>
<sequence>MDHLCDALVERRSNFIGAWGEIDGRRRIASNLAAHEPQHKLLVMGYVTSLFARKMVAAAGDGVDADEMLTSVGIDPAGPWDTGQMIPAERYYDMLERMAERIDVTGLPVRTGASMRLDEYGALGLAFKAATTLGMSYARVERYARLWTSVVEYELRPAEGGTLFILHRAGERRLGMRLSNEATLASAVSIARQVCPVPVRPEMVLVRHAAPRSVAAHEDWFGCPVRFDADLDALLFANETLARPNILGDEGISRYLTLHLDAELSRVSDTPAVVSQARDAIAQALSEGTPKMAEIARSLGFSARSFHRRLSEHGMSFHALTEETRRDLAEGLLRNDRHSLAEIAFLTGFSEQSAFTRAFKRWMGTTPAAYRKERAGP</sequence>
<dbReference type="PANTHER" id="PTHR47894:SF4">
    <property type="entry name" value="HTH-TYPE TRANSCRIPTIONAL REGULATOR GADX"/>
    <property type="match status" value="1"/>
</dbReference>
<evidence type="ECO:0000259" key="4">
    <source>
        <dbReference type="PROSITE" id="PS01124"/>
    </source>
</evidence>
<dbReference type="EMBL" id="FNAT01000001">
    <property type="protein sequence ID" value="SDE14952.1"/>
    <property type="molecule type" value="Genomic_DNA"/>
</dbReference>
<dbReference type="Pfam" id="PF12833">
    <property type="entry name" value="HTH_18"/>
    <property type="match status" value="1"/>
</dbReference>
<dbReference type="Gene3D" id="1.10.10.60">
    <property type="entry name" value="Homeodomain-like"/>
    <property type="match status" value="1"/>
</dbReference>
<evidence type="ECO:0000313" key="6">
    <source>
        <dbReference type="Proteomes" id="UP000198922"/>
    </source>
</evidence>
<keyword evidence="6" id="KW-1185">Reference proteome</keyword>
<dbReference type="PROSITE" id="PS01124">
    <property type="entry name" value="HTH_ARAC_FAMILY_2"/>
    <property type="match status" value="1"/>
</dbReference>
<dbReference type="GO" id="GO:0003700">
    <property type="term" value="F:DNA-binding transcription factor activity"/>
    <property type="evidence" value="ECO:0007669"/>
    <property type="project" value="InterPro"/>
</dbReference>
<dbReference type="PRINTS" id="PR00032">
    <property type="entry name" value="HTHARAC"/>
</dbReference>
<dbReference type="PANTHER" id="PTHR47894">
    <property type="entry name" value="HTH-TYPE TRANSCRIPTIONAL REGULATOR GADX"/>
    <property type="match status" value="1"/>
</dbReference>
<dbReference type="RefSeq" id="WP_242652206.1">
    <property type="nucleotide sequence ID" value="NZ_FNAT01000001.1"/>
</dbReference>
<feature type="domain" description="HTH araC/xylS-type" evidence="4">
    <location>
        <begin position="275"/>
        <end position="373"/>
    </location>
</feature>
<keyword evidence="1" id="KW-0805">Transcription regulation</keyword>
<dbReference type="Pfam" id="PF12625">
    <property type="entry name" value="Arabinose_bd"/>
    <property type="match status" value="1"/>
</dbReference>
<dbReference type="InterPro" id="IPR032687">
    <property type="entry name" value="AraC-type_N"/>
</dbReference>
<keyword evidence="3" id="KW-0804">Transcription</keyword>
<dbReference type="InterPro" id="IPR009057">
    <property type="entry name" value="Homeodomain-like_sf"/>
</dbReference>